<dbReference type="Proteomes" id="UP000002051">
    <property type="component" value="Chromosome 6"/>
</dbReference>
<dbReference type="EnsemblPlants" id="AES74729">
    <property type="protein sequence ID" value="AES74729"/>
    <property type="gene ID" value="MTR_6g012500"/>
</dbReference>
<keyword evidence="3 7" id="KW-0964">Secreted</keyword>
<dbReference type="EMBL" id="CM001222">
    <property type="protein sequence ID" value="AES74729.1"/>
    <property type="molecule type" value="Genomic_DNA"/>
</dbReference>
<reference evidence="11" key="3">
    <citation type="submission" date="2015-04" db="UniProtKB">
        <authorList>
            <consortium name="EnsemblPlants"/>
        </authorList>
    </citation>
    <scope>IDENTIFICATION</scope>
    <source>
        <strain evidence="11">cv. Jemalong A17</strain>
    </source>
</reference>
<evidence type="ECO:0000256" key="8">
    <source>
        <dbReference type="SAM" id="MobiDB-lite"/>
    </source>
</evidence>
<evidence type="ECO:0000256" key="7">
    <source>
        <dbReference type="RuleBase" id="RU365023"/>
    </source>
</evidence>
<evidence type="ECO:0000256" key="1">
    <source>
        <dbReference type="ARBA" id="ARBA00005392"/>
    </source>
</evidence>
<sequence>MEHRRFVWMRKEVRKDDELVEQKEKKVDDERLMRKNRHRHAKHIRDHYHKKKNSGGGFPGIPVHKNGEETTVMIEKHYIPTKYSRDKLLAFLEEHCMFENAIDQSNGEESTFAFDFLYLPIDFKTELNNGYAFVNSLSIRQLGNNFIFFLPLPITICEVDAQFRLFMLKKCYNKILKMTMVRCRRRGGIRFTINGHSYFNLILVTNVGGAGDVHSVAIKGSRTRWQAMSRNWGQNWQSNSYLNGQSLSFVVTTGNGHSIVSFNVAPPSWSFGQTYTGRQFLY</sequence>
<dbReference type="AlphaFoldDB" id="G7KKV8"/>
<keyword evidence="5" id="KW-0472">Membrane</keyword>
<comment type="similarity">
    <text evidence="1 7">Belongs to the expansin family. Expansin A subfamily.</text>
</comment>
<dbReference type="PRINTS" id="PR01225">
    <property type="entry name" value="EXPANSNFAMLY"/>
</dbReference>
<reference evidence="10 12" key="1">
    <citation type="journal article" date="2011" name="Nature">
        <title>The Medicago genome provides insight into the evolution of rhizobial symbioses.</title>
        <authorList>
            <person name="Young N.D."/>
            <person name="Debelle F."/>
            <person name="Oldroyd G.E."/>
            <person name="Geurts R."/>
            <person name="Cannon S.B."/>
            <person name="Udvardi M.K."/>
            <person name="Benedito V.A."/>
            <person name="Mayer K.F."/>
            <person name="Gouzy J."/>
            <person name="Schoof H."/>
            <person name="Van de Peer Y."/>
            <person name="Proost S."/>
            <person name="Cook D.R."/>
            <person name="Meyers B.C."/>
            <person name="Spannagl M."/>
            <person name="Cheung F."/>
            <person name="De Mita S."/>
            <person name="Krishnakumar V."/>
            <person name="Gundlach H."/>
            <person name="Zhou S."/>
            <person name="Mudge J."/>
            <person name="Bharti A.K."/>
            <person name="Murray J.D."/>
            <person name="Naoumkina M.A."/>
            <person name="Rosen B."/>
            <person name="Silverstein K.A."/>
            <person name="Tang H."/>
            <person name="Rombauts S."/>
            <person name="Zhao P.X."/>
            <person name="Zhou P."/>
            <person name="Barbe V."/>
            <person name="Bardou P."/>
            <person name="Bechner M."/>
            <person name="Bellec A."/>
            <person name="Berger A."/>
            <person name="Berges H."/>
            <person name="Bidwell S."/>
            <person name="Bisseling T."/>
            <person name="Choisne N."/>
            <person name="Couloux A."/>
            <person name="Denny R."/>
            <person name="Deshpande S."/>
            <person name="Dai X."/>
            <person name="Doyle J.J."/>
            <person name="Dudez A.M."/>
            <person name="Farmer A.D."/>
            <person name="Fouteau S."/>
            <person name="Franken C."/>
            <person name="Gibelin C."/>
            <person name="Gish J."/>
            <person name="Goldstein S."/>
            <person name="Gonzalez A.J."/>
            <person name="Green P.J."/>
            <person name="Hallab A."/>
            <person name="Hartog M."/>
            <person name="Hua A."/>
            <person name="Humphray S.J."/>
            <person name="Jeong D.H."/>
            <person name="Jing Y."/>
            <person name="Jocker A."/>
            <person name="Kenton S.M."/>
            <person name="Kim D.J."/>
            <person name="Klee K."/>
            <person name="Lai H."/>
            <person name="Lang C."/>
            <person name="Lin S."/>
            <person name="Macmil S.L."/>
            <person name="Magdelenat G."/>
            <person name="Matthews L."/>
            <person name="McCorrison J."/>
            <person name="Monaghan E.L."/>
            <person name="Mun J.H."/>
            <person name="Najar F.Z."/>
            <person name="Nicholson C."/>
            <person name="Noirot C."/>
            <person name="O'Bleness M."/>
            <person name="Paule C.R."/>
            <person name="Poulain J."/>
            <person name="Prion F."/>
            <person name="Qin B."/>
            <person name="Qu C."/>
            <person name="Retzel E.F."/>
            <person name="Riddle C."/>
            <person name="Sallet E."/>
            <person name="Samain S."/>
            <person name="Samson N."/>
            <person name="Sanders I."/>
            <person name="Saurat O."/>
            <person name="Scarpelli C."/>
            <person name="Schiex T."/>
            <person name="Segurens B."/>
            <person name="Severin A.J."/>
            <person name="Sherrier D.J."/>
            <person name="Shi R."/>
            <person name="Sims S."/>
            <person name="Singer S.R."/>
            <person name="Sinharoy S."/>
            <person name="Sterck L."/>
            <person name="Viollet A."/>
            <person name="Wang B.B."/>
            <person name="Wang K."/>
            <person name="Wang M."/>
            <person name="Wang X."/>
            <person name="Warfsmann J."/>
            <person name="Weissenbach J."/>
            <person name="White D.D."/>
            <person name="White J.D."/>
            <person name="Wiley G.B."/>
            <person name="Wincker P."/>
            <person name="Xing Y."/>
            <person name="Yang L."/>
            <person name="Yao Z."/>
            <person name="Ying F."/>
            <person name="Zhai J."/>
            <person name="Zhou L."/>
            <person name="Zuber A."/>
            <person name="Denarie J."/>
            <person name="Dixon R.A."/>
            <person name="May G.D."/>
            <person name="Schwartz D.C."/>
            <person name="Rogers J."/>
            <person name="Quetier F."/>
            <person name="Town C.D."/>
            <person name="Roe B.A."/>
        </authorList>
    </citation>
    <scope>NUCLEOTIDE SEQUENCE [LARGE SCALE GENOMIC DNA]</scope>
    <source>
        <strain evidence="10">A17</strain>
        <strain evidence="11 12">cv. Jemalong A17</strain>
    </source>
</reference>
<accession>G7KKV8</accession>
<dbReference type="HOGENOM" id="CLU_988207_0_0_1"/>
<dbReference type="InterPro" id="IPR007118">
    <property type="entry name" value="Expan_Lol_pI"/>
</dbReference>
<protein>
    <recommendedName>
        <fullName evidence="7">Expansin</fullName>
    </recommendedName>
</protein>
<dbReference type="Gene3D" id="2.60.40.760">
    <property type="entry name" value="Expansin, cellulose-binding-like domain"/>
    <property type="match status" value="1"/>
</dbReference>
<evidence type="ECO:0000256" key="4">
    <source>
        <dbReference type="ARBA" id="ARBA00022729"/>
    </source>
</evidence>
<proteinExistence type="inferred from homology"/>
<dbReference type="Pfam" id="PF01357">
    <property type="entry name" value="Expansin_C"/>
    <property type="match status" value="1"/>
</dbReference>
<dbReference type="PANTHER" id="PTHR31867">
    <property type="entry name" value="EXPANSIN-A15"/>
    <property type="match status" value="1"/>
</dbReference>
<dbReference type="Pfam" id="PF04059">
    <property type="entry name" value="RRM_2"/>
    <property type="match status" value="1"/>
</dbReference>
<evidence type="ECO:0000256" key="5">
    <source>
        <dbReference type="ARBA" id="ARBA00023136"/>
    </source>
</evidence>
<dbReference type="PRINTS" id="PR01226">
    <property type="entry name" value="EXPANSIN"/>
</dbReference>
<reference evidence="10 12" key="2">
    <citation type="journal article" date="2014" name="BMC Genomics">
        <title>An improved genome release (version Mt4.0) for the model legume Medicago truncatula.</title>
        <authorList>
            <person name="Tang H."/>
            <person name="Krishnakumar V."/>
            <person name="Bidwell S."/>
            <person name="Rosen B."/>
            <person name="Chan A."/>
            <person name="Zhou S."/>
            <person name="Gentzbittel L."/>
            <person name="Childs K.L."/>
            <person name="Yandell M."/>
            <person name="Gundlach H."/>
            <person name="Mayer K.F."/>
            <person name="Schwartz D.C."/>
            <person name="Town C.D."/>
        </authorList>
    </citation>
    <scope>GENOME REANNOTATION</scope>
    <source>
        <strain evidence="11 12">cv. Jemalong A17</strain>
    </source>
</reference>
<evidence type="ECO:0000313" key="12">
    <source>
        <dbReference type="Proteomes" id="UP000002051"/>
    </source>
</evidence>
<dbReference type="PaxDb" id="3880-AES74729"/>
<evidence type="ECO:0000256" key="2">
    <source>
        <dbReference type="ARBA" id="ARBA00022512"/>
    </source>
</evidence>
<keyword evidence="2 7" id="KW-0134">Cell wall</keyword>
<dbReference type="GO" id="GO:0005576">
    <property type="term" value="C:extracellular region"/>
    <property type="evidence" value="ECO:0007669"/>
    <property type="project" value="InterPro"/>
</dbReference>
<evidence type="ECO:0000256" key="3">
    <source>
        <dbReference type="ARBA" id="ARBA00022525"/>
    </source>
</evidence>
<feature type="domain" description="Expansin-like CBD" evidence="9">
    <location>
        <begin position="198"/>
        <end position="277"/>
    </location>
</feature>
<keyword evidence="6 7" id="KW-0961">Cell wall biogenesis/degradation</keyword>
<dbReference type="InterPro" id="IPR007117">
    <property type="entry name" value="Expansin_CBD"/>
</dbReference>
<evidence type="ECO:0000259" key="9">
    <source>
        <dbReference type="PROSITE" id="PS50843"/>
    </source>
</evidence>
<dbReference type="FunFam" id="2.60.40.760:FF:000001">
    <property type="entry name" value="Expansin"/>
    <property type="match status" value="1"/>
</dbReference>
<keyword evidence="12" id="KW-1185">Reference proteome</keyword>
<organism evidence="10 12">
    <name type="scientific">Medicago truncatula</name>
    <name type="common">Barrel medic</name>
    <name type="synonym">Medicago tribuloides</name>
    <dbReference type="NCBI Taxonomy" id="3880"/>
    <lineage>
        <taxon>Eukaryota</taxon>
        <taxon>Viridiplantae</taxon>
        <taxon>Streptophyta</taxon>
        <taxon>Embryophyta</taxon>
        <taxon>Tracheophyta</taxon>
        <taxon>Spermatophyta</taxon>
        <taxon>Magnoliopsida</taxon>
        <taxon>eudicotyledons</taxon>
        <taxon>Gunneridae</taxon>
        <taxon>Pentapetalae</taxon>
        <taxon>rosids</taxon>
        <taxon>fabids</taxon>
        <taxon>Fabales</taxon>
        <taxon>Fabaceae</taxon>
        <taxon>Papilionoideae</taxon>
        <taxon>50 kb inversion clade</taxon>
        <taxon>NPAAA clade</taxon>
        <taxon>Hologalegina</taxon>
        <taxon>IRL clade</taxon>
        <taxon>Trifolieae</taxon>
        <taxon>Medicago</taxon>
    </lineage>
</organism>
<dbReference type="eggNOG" id="KOG4660">
    <property type="taxonomic scope" value="Eukaryota"/>
</dbReference>
<gene>
    <name evidence="10" type="ordered locus">MTR_6g012500</name>
</gene>
<feature type="region of interest" description="Disordered" evidence="8">
    <location>
        <begin position="38"/>
        <end position="62"/>
    </location>
</feature>
<dbReference type="InterPro" id="IPR036749">
    <property type="entry name" value="Expansin_CBD_sf"/>
</dbReference>
<feature type="compositionally biased region" description="Basic residues" evidence="8">
    <location>
        <begin position="38"/>
        <end position="53"/>
    </location>
</feature>
<evidence type="ECO:0000313" key="11">
    <source>
        <dbReference type="EnsemblPlants" id="AES74729"/>
    </source>
</evidence>
<dbReference type="GO" id="GO:0009653">
    <property type="term" value="P:anatomical structure morphogenesis"/>
    <property type="evidence" value="ECO:0007669"/>
    <property type="project" value="UniProtKB-ARBA"/>
</dbReference>
<evidence type="ECO:0000256" key="6">
    <source>
        <dbReference type="ARBA" id="ARBA00023316"/>
    </source>
</evidence>
<comment type="function">
    <text evidence="7">Causes loosening and extension of plant cell walls by disrupting non-covalent bonding between cellulose microfibrils and matrix glucans. No enzymatic activity has been found.</text>
</comment>
<keyword evidence="4" id="KW-0732">Signal</keyword>
<dbReference type="GO" id="GO:0009664">
    <property type="term" value="P:plant-type cell wall organization"/>
    <property type="evidence" value="ECO:0007669"/>
    <property type="project" value="InterPro"/>
</dbReference>
<dbReference type="SUPFAM" id="SSF49590">
    <property type="entry name" value="PHL pollen allergen"/>
    <property type="match status" value="1"/>
</dbReference>
<comment type="subcellular location">
    <subcellularLocation>
        <location evidence="7">Secreted</location>
        <location evidence="7">Cell wall</location>
    </subcellularLocation>
    <subcellularLocation>
        <location evidence="7">Membrane</location>
        <topology evidence="7">Peripheral membrane protein</topology>
    </subcellularLocation>
</comment>
<dbReference type="InterPro" id="IPR007201">
    <property type="entry name" value="Mei2-like_Rrm_C"/>
</dbReference>
<dbReference type="InterPro" id="IPR002963">
    <property type="entry name" value="Expansin"/>
</dbReference>
<name>G7KKV8_MEDTR</name>
<dbReference type="GO" id="GO:0016020">
    <property type="term" value="C:membrane"/>
    <property type="evidence" value="ECO:0007669"/>
    <property type="project" value="UniProtKB-SubCell"/>
</dbReference>
<evidence type="ECO:0000313" key="10">
    <source>
        <dbReference type="EMBL" id="AES74729.1"/>
    </source>
</evidence>
<dbReference type="PROSITE" id="PS50843">
    <property type="entry name" value="EXPANSIN_CBD"/>
    <property type="match status" value="1"/>
</dbReference>